<reference evidence="3" key="1">
    <citation type="submission" date="2020-08" db="EMBL/GenBank/DDBJ databases">
        <title>Genome public.</title>
        <authorList>
            <person name="Liu C."/>
            <person name="Sun Q."/>
        </authorList>
    </citation>
    <scope>NUCLEOTIDE SEQUENCE</scope>
    <source>
        <strain evidence="3">NSJ-51</strain>
    </source>
</reference>
<feature type="coiled-coil region" evidence="1">
    <location>
        <begin position="88"/>
        <end position="115"/>
    </location>
</feature>
<evidence type="ECO:0008006" key="5">
    <source>
        <dbReference type="Google" id="ProtNLM"/>
    </source>
</evidence>
<organism evidence="3 4">
    <name type="scientific">Lawsonibacter hominis</name>
    <dbReference type="NCBI Taxonomy" id="2763053"/>
    <lineage>
        <taxon>Bacteria</taxon>
        <taxon>Bacillati</taxon>
        <taxon>Bacillota</taxon>
        <taxon>Clostridia</taxon>
        <taxon>Eubacteriales</taxon>
        <taxon>Oscillospiraceae</taxon>
        <taxon>Lawsonibacter</taxon>
    </lineage>
</organism>
<keyword evidence="4" id="KW-1185">Reference proteome</keyword>
<keyword evidence="2" id="KW-1133">Transmembrane helix</keyword>
<name>A0A8J6M7L1_9FIRM</name>
<dbReference type="Proteomes" id="UP000661435">
    <property type="component" value="Unassembled WGS sequence"/>
</dbReference>
<comment type="caution">
    <text evidence="3">The sequence shown here is derived from an EMBL/GenBank/DDBJ whole genome shotgun (WGS) entry which is preliminary data.</text>
</comment>
<accession>A0A8J6M7L1</accession>
<sequence length="185" mass="20568">MATAAKRRNRYRTYEGVSYTSYDGSAARQLEQGAEILQPRPLVRPRERAVARPRVQVRQAGSVSLFAVAGFLAVGVFAVLLLMSYVQLNTIAEQVVSLRSEMSALQSEEAKLRAQYELSYDLSEIEQSLTADGSMVKPQNGQVIYVDLSEPDAVTFYDREEPLSGLRGAFESVKSICGEIVEYFQ</sequence>
<evidence type="ECO:0000256" key="2">
    <source>
        <dbReference type="SAM" id="Phobius"/>
    </source>
</evidence>
<evidence type="ECO:0000313" key="4">
    <source>
        <dbReference type="Proteomes" id="UP000661435"/>
    </source>
</evidence>
<evidence type="ECO:0000256" key="1">
    <source>
        <dbReference type="SAM" id="Coils"/>
    </source>
</evidence>
<dbReference type="EMBL" id="JACOPP010000001">
    <property type="protein sequence ID" value="MBC5732396.1"/>
    <property type="molecule type" value="Genomic_DNA"/>
</dbReference>
<evidence type="ECO:0000313" key="3">
    <source>
        <dbReference type="EMBL" id="MBC5732396.1"/>
    </source>
</evidence>
<keyword evidence="1" id="KW-0175">Coiled coil</keyword>
<keyword evidence="2" id="KW-0472">Membrane</keyword>
<keyword evidence="2" id="KW-0812">Transmembrane</keyword>
<gene>
    <name evidence="3" type="ORF">H8S57_01470</name>
</gene>
<feature type="transmembrane region" description="Helical" evidence="2">
    <location>
        <begin position="63"/>
        <end position="86"/>
    </location>
</feature>
<proteinExistence type="predicted"/>
<dbReference type="RefSeq" id="WP_186906294.1">
    <property type="nucleotide sequence ID" value="NZ_JACOPP010000001.1"/>
</dbReference>
<dbReference type="AlphaFoldDB" id="A0A8J6M7L1"/>
<protein>
    <recommendedName>
        <fullName evidence="5">Cell division protein FtsL</fullName>
    </recommendedName>
</protein>